<keyword evidence="5" id="KW-0325">Glycoprotein</keyword>
<dbReference type="PANTHER" id="PTHR46708:SF3">
    <property type="entry name" value="TENASCIN-X"/>
    <property type="match status" value="1"/>
</dbReference>
<dbReference type="PROSITE" id="PS50853">
    <property type="entry name" value="FN3"/>
    <property type="match status" value="6"/>
</dbReference>
<reference evidence="9" key="1">
    <citation type="submission" date="2019-03" db="UniProtKB">
        <authorList>
            <consortium name="Ensembl"/>
        </authorList>
    </citation>
    <scope>IDENTIFICATION</scope>
</reference>
<dbReference type="InterPro" id="IPR000742">
    <property type="entry name" value="EGF"/>
</dbReference>
<dbReference type="GO" id="GO:0030155">
    <property type="term" value="P:regulation of cell adhesion"/>
    <property type="evidence" value="ECO:0007669"/>
    <property type="project" value="TreeGrafter"/>
</dbReference>
<organism evidence="9">
    <name type="scientific">Ursus maritimus</name>
    <name type="common">Polar bear</name>
    <name type="synonym">Thalarctos maritimus</name>
    <dbReference type="NCBI Taxonomy" id="29073"/>
    <lineage>
        <taxon>Eukaryota</taxon>
        <taxon>Metazoa</taxon>
        <taxon>Chordata</taxon>
        <taxon>Craniata</taxon>
        <taxon>Vertebrata</taxon>
        <taxon>Euteleostomi</taxon>
        <taxon>Mammalia</taxon>
        <taxon>Eutheria</taxon>
        <taxon>Laurasiatheria</taxon>
        <taxon>Carnivora</taxon>
        <taxon>Caniformia</taxon>
        <taxon>Ursidae</taxon>
        <taxon>Ursus</taxon>
    </lineage>
</organism>
<feature type="chain" id="PRO_5019239938" evidence="7">
    <location>
        <begin position="24"/>
        <end position="1430"/>
    </location>
</feature>
<feature type="domain" description="Fibronectin type-III" evidence="8">
    <location>
        <begin position="763"/>
        <end position="853"/>
    </location>
</feature>
<feature type="domain" description="Fibronectin type-III" evidence="8">
    <location>
        <begin position="1103"/>
        <end position="1194"/>
    </location>
</feature>
<feature type="signal peptide" evidence="7">
    <location>
        <begin position="1"/>
        <end position="23"/>
    </location>
</feature>
<dbReference type="PROSITE" id="PS01186">
    <property type="entry name" value="EGF_2"/>
    <property type="match status" value="7"/>
</dbReference>
<sequence>VMPAQWFLISRLALFVLLGTVRAGPFSPRSNVTLPAPRPPPQPGGRTVEPIGGSPSSQLYEHTVEGGEKQVVFTHRINLPPSAGCGCPPGTEPPVPASEVQALKVRLEILEELVKGLKEQCTGGCCPAAAQAGTGQTDVRSLCSLHGVFDLSRCACSCEPGWGGPTCSDPTGAGVSPSSPPSASASCPDDCNDQGRCVRGRCVCFPGYSGPSCGWPSCPGDCNGRGRCVQGVCVCRAGFSGDDCSQRSCPRGCSQRGRCEDGRCVCDPGYTGDDCGKRSCPRGCSQRGRCENGRCVCDSGYSGDDCGVRSCPGDCTQRGRCEDGECICDSGYSGDDCGVRSCPGDCTQRGRCEDGECICDSGYSGDDCGVRSCPGDCTQRGRCEDGECICDSGYSGDDCGVRSCPGDCTQRGRCEDGECICDSGYSGDDCGVRSCPGDCTQRGRCEDGECICDSGYSGDDCGVRSCPGDCTQRGRCEDGECICDSGYSGDDCGVRSCPGDCTQRGRCEDGRCVCNPGYAGEDCGLRSCPRGCSQRGRCENGRCVCDDGYSGEDCSVRLCPRDCNQHGVCQDGVCTCWEGYAGEDCGLRTCPSNCHQRGRCEDGRCVCDSGYTGPSCATRTCPADCRGRGRCVQGVCVCHVGYSGEDCGQEEPPASACPGGCGPRELCRGGQCVCVEGFRGPDCAIQTCPRDCLGRGECREGSCVCQDGYAGEDCGEARVPSSASAYDQRGLAPGQEYQVMVRALRGTSWGPPASKTITTMIDGPQDLRVVAVTPTTLELSWLRPQAEVDRFVVSYVSAGNQRVRLEVPSEADGTVLTDLMPGVEYVVTVTAERGRAVSYPASVRANTGMAGQGLGKGPVSLCSSPFLGSPCLGFTGQTSKSYAFITTTGPSTTQGARAPELQQRPQELGELRVLGRDKTGKLRVTWTAQPDTFAHFQLRLRMPEGPGAHEELLPGDVRQALVPSPPPGVPYELSLRGVPPEGEPSAPLIYQGIMDREGVKPGKPLAPPHLGELTATDMTSSTLVLRWTVPEGEFDSFVIQYKDRDGPQVAPVEGSQRSALITNLDLGRKYKFVLYGLLGKKRHGPLVAEAKILPQSDPSPATPPRLGKLWVTDPTPDSLHLSWTVPEGQFDSFVVQYKDREGQPQVMPVEGPERSVIVSSLDPNHKYRFTLFGIADKKRHGPLTADGTTASERRVESLHPESPEWPLLGELLVAQANPDSLRLSWTVTQGSFDSFVVQYKDAQGQSQAVPVRGDENEVTIPGLESHRKYKMNLYGLHGRQRLGPVSVVATTAHQEVVEETPSPTEPSTEAPEPPEEPLLGELTVTGSSPDSLSLSWTVPQGHFDAFTVQYKDGDGRPQVVRVRGDESEVTIGGLEPGRKYKMHLYGLHRGQREGPVSAVAVTGEWGRESGVFRENYLLSWVTWMTVLLFR</sequence>
<proteinExistence type="predicted"/>
<evidence type="ECO:0000256" key="7">
    <source>
        <dbReference type="SAM" id="SignalP"/>
    </source>
</evidence>
<evidence type="ECO:0000256" key="1">
    <source>
        <dbReference type="ARBA" id="ARBA00004613"/>
    </source>
</evidence>
<evidence type="ECO:0000256" key="6">
    <source>
        <dbReference type="SAM" id="MobiDB-lite"/>
    </source>
</evidence>
<dbReference type="FunFam" id="2.60.40.10:FF:000024">
    <property type="entry name" value="Tenascin-X"/>
    <property type="match status" value="3"/>
</dbReference>
<dbReference type="InterPro" id="IPR003961">
    <property type="entry name" value="FN3_dom"/>
</dbReference>
<feature type="domain" description="Fibronectin type-III" evidence="8">
    <location>
        <begin position="1009"/>
        <end position="1097"/>
    </location>
</feature>
<gene>
    <name evidence="9" type="primary">TNXB</name>
</gene>
<evidence type="ECO:0000256" key="4">
    <source>
        <dbReference type="ARBA" id="ARBA00023157"/>
    </source>
</evidence>
<feature type="region of interest" description="Disordered" evidence="6">
    <location>
        <begin position="28"/>
        <end position="60"/>
    </location>
</feature>
<dbReference type="PANTHER" id="PTHR46708">
    <property type="entry name" value="TENASCIN"/>
    <property type="match status" value="1"/>
</dbReference>
<dbReference type="InterPro" id="IPR036116">
    <property type="entry name" value="FN3_sf"/>
</dbReference>
<name>A0A452U145_URSMA</name>
<protein>
    <submittedName>
        <fullName evidence="9">Tenascin XB</fullName>
    </submittedName>
</protein>
<dbReference type="Pfam" id="PF00041">
    <property type="entry name" value="fn3"/>
    <property type="match status" value="5"/>
</dbReference>
<dbReference type="GO" id="GO:0005615">
    <property type="term" value="C:extracellular space"/>
    <property type="evidence" value="ECO:0007669"/>
    <property type="project" value="TreeGrafter"/>
</dbReference>
<dbReference type="SMART" id="SM00181">
    <property type="entry name" value="EGF"/>
    <property type="match status" value="17"/>
</dbReference>
<feature type="region of interest" description="Disordered" evidence="6">
    <location>
        <begin position="1294"/>
        <end position="1317"/>
    </location>
</feature>
<evidence type="ECO:0000256" key="2">
    <source>
        <dbReference type="ARBA" id="ARBA00022525"/>
    </source>
</evidence>
<dbReference type="GO" id="GO:0031175">
    <property type="term" value="P:neuron projection development"/>
    <property type="evidence" value="ECO:0007669"/>
    <property type="project" value="TreeGrafter"/>
</dbReference>
<dbReference type="PROSITE" id="PS00022">
    <property type="entry name" value="EGF_1"/>
    <property type="match status" value="7"/>
</dbReference>
<dbReference type="Gene3D" id="2.10.25.10">
    <property type="entry name" value="Laminin"/>
    <property type="match status" value="16"/>
</dbReference>
<feature type="domain" description="Fibronectin type-III" evidence="8">
    <location>
        <begin position="1207"/>
        <end position="1299"/>
    </location>
</feature>
<evidence type="ECO:0000259" key="8">
    <source>
        <dbReference type="PROSITE" id="PS50853"/>
    </source>
</evidence>
<dbReference type="FunFam" id="2.60.40.10:FF:000822">
    <property type="entry name" value="tenascin-X"/>
    <property type="match status" value="1"/>
</dbReference>
<dbReference type="Gene3D" id="2.60.40.10">
    <property type="entry name" value="Immunoglobulins"/>
    <property type="match status" value="6"/>
</dbReference>
<dbReference type="InterPro" id="IPR041161">
    <property type="entry name" value="EGF_Tenascin"/>
</dbReference>
<dbReference type="Pfam" id="PF23106">
    <property type="entry name" value="EGF_Teneurin"/>
    <property type="match status" value="1"/>
</dbReference>
<evidence type="ECO:0000256" key="3">
    <source>
        <dbReference type="ARBA" id="ARBA00022737"/>
    </source>
</evidence>
<dbReference type="InterPro" id="IPR050991">
    <property type="entry name" value="ECM_Regulatory_Proteins"/>
</dbReference>
<dbReference type="InterPro" id="IPR013783">
    <property type="entry name" value="Ig-like_fold"/>
</dbReference>
<dbReference type="Pfam" id="PF18720">
    <property type="entry name" value="EGF_Tenascin"/>
    <property type="match status" value="1"/>
</dbReference>
<keyword evidence="3" id="KW-0677">Repeat</keyword>
<dbReference type="GeneTree" id="ENSGT00940000155565"/>
<dbReference type="FunFam" id="2.10.25.10:FF:000001">
    <property type="entry name" value="Tenascin C"/>
    <property type="match status" value="16"/>
</dbReference>
<dbReference type="Pfam" id="PF25024">
    <property type="entry name" value="EGF_TEN"/>
    <property type="match status" value="2"/>
</dbReference>
<dbReference type="SUPFAM" id="SSF49265">
    <property type="entry name" value="Fibronectin type III"/>
    <property type="match status" value="7"/>
</dbReference>
<dbReference type="SMART" id="SM00060">
    <property type="entry name" value="FN3"/>
    <property type="match status" value="6"/>
</dbReference>
<accession>A0A452U145</accession>
<evidence type="ECO:0000256" key="5">
    <source>
        <dbReference type="ARBA" id="ARBA00023180"/>
    </source>
</evidence>
<dbReference type="CDD" id="cd00063">
    <property type="entry name" value="FN3"/>
    <property type="match status" value="6"/>
</dbReference>
<keyword evidence="7" id="KW-0732">Signal</keyword>
<feature type="domain" description="Fibronectin type-III" evidence="8">
    <location>
        <begin position="1313"/>
        <end position="1409"/>
    </location>
</feature>
<dbReference type="Ensembl" id="ENSUMAT00000017126.1">
    <property type="protein sequence ID" value="ENSUMAP00000014438.1"/>
    <property type="gene ID" value="ENSUMAG00000010555.1"/>
</dbReference>
<comment type="subcellular location">
    <subcellularLocation>
        <location evidence="1">Secreted</location>
    </subcellularLocation>
</comment>
<feature type="compositionally biased region" description="Low complexity" evidence="6">
    <location>
        <begin position="1299"/>
        <end position="1310"/>
    </location>
</feature>
<evidence type="ECO:0000313" key="9">
    <source>
        <dbReference type="Ensembl" id="ENSUMAP00000014438"/>
    </source>
</evidence>
<keyword evidence="4" id="KW-1015">Disulfide bond</keyword>
<keyword evidence="2" id="KW-0964">Secreted</keyword>
<feature type="domain" description="Fibronectin type-III" evidence="8">
    <location>
        <begin position="904"/>
        <end position="998"/>
    </location>
</feature>